<dbReference type="PRINTS" id="PR00318">
    <property type="entry name" value="GPROTEINA"/>
</dbReference>
<evidence type="ECO:0000313" key="9">
    <source>
        <dbReference type="Proteomes" id="UP000186601"/>
    </source>
</evidence>
<sequence>MPRDEDPLNRVLAPPSNETPDDREARLLAEAEAKRISDAIDEELQQQLKAEKKGARPIKILLLGQSESGTLFTATVFAACLSLSYLEHRQIHHVEDASPMLQSRTLPGSRPSSSPSSPTSPDDVPRLTADHLKLRMRLLPLLQVEEVLIRKLTPPGSIEYEATSLTQITNIPTSLKEKEVVVNSQFAWKGLFNRFTNRENGDAESINWDDPDDPGKIIHACGEDMIHLWADSTIQKVLEYQKIRLQDLPGFFLDCLDRITTPKYIPTDDDILRARLKTLGVSEYRFQVKEGFGSSTREWRVYDVGGHRSLEDSVLLWKSIVSNPLLSRTSLVLFLNKTDILKAKLAAGIHFGHYIVSYGNRPNDYESTSSCTYSGCSSLSGHTETIFVDLKKKFNQIHKEHSPETRPFYCHFTTVTVSNVVLLARSWLNFMTISQDTRATSLILADGKRV</sequence>
<dbReference type="InterPro" id="IPR001019">
    <property type="entry name" value="Gprotein_alpha_su"/>
</dbReference>
<dbReference type="SMART" id="SM00275">
    <property type="entry name" value="G_alpha"/>
    <property type="match status" value="1"/>
</dbReference>
<keyword evidence="4" id="KW-0807">Transducer</keyword>
<evidence type="ECO:0000256" key="6">
    <source>
        <dbReference type="PIRSR" id="PIRSR601019-2"/>
    </source>
</evidence>
<keyword evidence="1 6" id="KW-0479">Metal-binding</keyword>
<proteinExistence type="predicted"/>
<dbReference type="GO" id="GO:0007188">
    <property type="term" value="P:adenylate cyclase-modulating G protein-coupled receptor signaling pathway"/>
    <property type="evidence" value="ECO:0007669"/>
    <property type="project" value="TreeGrafter"/>
</dbReference>
<dbReference type="OrthoDB" id="5817230at2759"/>
<dbReference type="GO" id="GO:0005525">
    <property type="term" value="F:GTP binding"/>
    <property type="evidence" value="ECO:0007669"/>
    <property type="project" value="UniProtKB-KW"/>
</dbReference>
<dbReference type="PANTHER" id="PTHR10218:SF302">
    <property type="entry name" value="GUANINE NUCLEOTIDE-BINDING PROTEIN ALPHA-5 SUBUNIT"/>
    <property type="match status" value="1"/>
</dbReference>
<keyword evidence="9" id="KW-1185">Reference proteome</keyword>
<organism evidence="8 9">
    <name type="scientific">Hermanssonia centrifuga</name>
    <dbReference type="NCBI Taxonomy" id="98765"/>
    <lineage>
        <taxon>Eukaryota</taxon>
        <taxon>Fungi</taxon>
        <taxon>Dikarya</taxon>
        <taxon>Basidiomycota</taxon>
        <taxon>Agaricomycotina</taxon>
        <taxon>Agaricomycetes</taxon>
        <taxon>Polyporales</taxon>
        <taxon>Meruliaceae</taxon>
        <taxon>Hermanssonia</taxon>
    </lineage>
</organism>
<evidence type="ECO:0000256" key="3">
    <source>
        <dbReference type="ARBA" id="ARBA00023134"/>
    </source>
</evidence>
<dbReference type="GO" id="GO:0005737">
    <property type="term" value="C:cytoplasm"/>
    <property type="evidence" value="ECO:0007669"/>
    <property type="project" value="TreeGrafter"/>
</dbReference>
<dbReference type="STRING" id="98765.A0A2R6NT80"/>
<feature type="binding site" evidence="6">
    <location>
        <position position="278"/>
    </location>
    <ligand>
        <name>Mg(2+)</name>
        <dbReference type="ChEBI" id="CHEBI:18420"/>
    </ligand>
</feature>
<dbReference type="AlphaFoldDB" id="A0A2R6NT80"/>
<dbReference type="InterPro" id="IPR011025">
    <property type="entry name" value="GproteinA_insert"/>
</dbReference>
<protein>
    <submittedName>
        <fullName evidence="8">Uncharacterized protein</fullName>
    </submittedName>
</protein>
<dbReference type="GO" id="GO:0001664">
    <property type="term" value="F:G protein-coupled receptor binding"/>
    <property type="evidence" value="ECO:0007669"/>
    <property type="project" value="TreeGrafter"/>
</dbReference>
<evidence type="ECO:0000256" key="4">
    <source>
        <dbReference type="ARBA" id="ARBA00023224"/>
    </source>
</evidence>
<dbReference type="Proteomes" id="UP000186601">
    <property type="component" value="Unassembled WGS sequence"/>
</dbReference>
<comment type="caution">
    <text evidence="8">The sequence shown here is derived from an EMBL/GenBank/DDBJ whole genome shotgun (WGS) entry which is preliminary data.</text>
</comment>
<feature type="binding site" evidence="5">
    <location>
        <begin position="272"/>
        <end position="278"/>
    </location>
    <ligand>
        <name>GTP</name>
        <dbReference type="ChEBI" id="CHEBI:37565"/>
    </ligand>
</feature>
<dbReference type="GO" id="GO:0005834">
    <property type="term" value="C:heterotrimeric G-protein complex"/>
    <property type="evidence" value="ECO:0007669"/>
    <property type="project" value="TreeGrafter"/>
</dbReference>
<dbReference type="SUPFAM" id="SSF47895">
    <property type="entry name" value="Transducin (alpha subunit), insertion domain"/>
    <property type="match status" value="1"/>
</dbReference>
<gene>
    <name evidence="8" type="ORF">PHLCEN_2v8622</name>
</gene>
<keyword evidence="6" id="KW-0460">Magnesium</keyword>
<accession>A0A2R6NT80</accession>
<evidence type="ECO:0000313" key="8">
    <source>
        <dbReference type="EMBL" id="PSR76199.1"/>
    </source>
</evidence>
<dbReference type="GO" id="GO:0031683">
    <property type="term" value="F:G-protein beta/gamma-subunit complex binding"/>
    <property type="evidence" value="ECO:0007669"/>
    <property type="project" value="InterPro"/>
</dbReference>
<reference evidence="8 9" key="1">
    <citation type="submission" date="2018-02" db="EMBL/GenBank/DDBJ databases">
        <title>Genome sequence of the basidiomycete white-rot fungus Phlebia centrifuga.</title>
        <authorList>
            <person name="Granchi Z."/>
            <person name="Peng M."/>
            <person name="de Vries R.P."/>
            <person name="Hilden K."/>
            <person name="Makela M.R."/>
            <person name="Grigoriev I."/>
            <person name="Riley R."/>
        </authorList>
    </citation>
    <scope>NUCLEOTIDE SEQUENCE [LARGE SCALE GENOMIC DNA]</scope>
    <source>
        <strain evidence="8 9">FBCC195</strain>
    </source>
</reference>
<keyword evidence="2 5" id="KW-0547">Nucleotide-binding</keyword>
<feature type="compositionally biased region" description="Low complexity" evidence="7">
    <location>
        <begin position="103"/>
        <end position="121"/>
    </location>
</feature>
<dbReference type="InterPro" id="IPR027417">
    <property type="entry name" value="P-loop_NTPase"/>
</dbReference>
<keyword evidence="3 5" id="KW-0342">GTP-binding</keyword>
<dbReference type="PANTHER" id="PTHR10218">
    <property type="entry name" value="GTP-BINDING PROTEIN ALPHA SUBUNIT"/>
    <property type="match status" value="1"/>
</dbReference>
<evidence type="ECO:0000256" key="1">
    <source>
        <dbReference type="ARBA" id="ARBA00022723"/>
    </source>
</evidence>
<name>A0A2R6NT80_9APHY</name>
<dbReference type="GO" id="GO:0046872">
    <property type="term" value="F:metal ion binding"/>
    <property type="evidence" value="ECO:0007669"/>
    <property type="project" value="UniProtKB-KW"/>
</dbReference>
<evidence type="ECO:0000256" key="2">
    <source>
        <dbReference type="ARBA" id="ARBA00022741"/>
    </source>
</evidence>
<evidence type="ECO:0000256" key="5">
    <source>
        <dbReference type="PIRSR" id="PIRSR601019-1"/>
    </source>
</evidence>
<dbReference type="Gene3D" id="1.10.400.10">
    <property type="entry name" value="GI Alpha 1, domain 2-like"/>
    <property type="match status" value="1"/>
</dbReference>
<feature type="region of interest" description="Disordered" evidence="7">
    <location>
        <begin position="100"/>
        <end position="126"/>
    </location>
</feature>
<dbReference type="Gene3D" id="3.40.50.300">
    <property type="entry name" value="P-loop containing nucleotide triphosphate hydrolases"/>
    <property type="match status" value="2"/>
</dbReference>
<evidence type="ECO:0000256" key="7">
    <source>
        <dbReference type="SAM" id="MobiDB-lite"/>
    </source>
</evidence>
<dbReference type="GO" id="GO:0003924">
    <property type="term" value="F:GTPase activity"/>
    <property type="evidence" value="ECO:0007669"/>
    <property type="project" value="InterPro"/>
</dbReference>
<dbReference type="EMBL" id="MLYV02000859">
    <property type="protein sequence ID" value="PSR76199.1"/>
    <property type="molecule type" value="Genomic_DNA"/>
</dbReference>
<dbReference type="Pfam" id="PF00503">
    <property type="entry name" value="G-alpha"/>
    <property type="match status" value="2"/>
</dbReference>
<feature type="region of interest" description="Disordered" evidence="7">
    <location>
        <begin position="1"/>
        <end position="23"/>
    </location>
</feature>
<dbReference type="SUPFAM" id="SSF52540">
    <property type="entry name" value="P-loop containing nucleoside triphosphate hydrolases"/>
    <property type="match status" value="1"/>
</dbReference>